<comment type="function">
    <text evidence="1">Confers resistance to late blight (Phytophthora infestans) races carrying the avirulence gene Avr1. Resistance proteins guard the plant against pathogens that contain an appropriate avirulence protein via an indirect interaction with this avirulence protein. That triggers a defense system including the hypersensitive response, which restricts the pathogen growth.</text>
</comment>
<keyword evidence="5" id="KW-0433">Leucine-rich repeat</keyword>
<dbReference type="PANTHER" id="PTHR23155:SF1152">
    <property type="entry name" value="AAA+ ATPASE DOMAIN-CONTAINING PROTEIN"/>
    <property type="match status" value="1"/>
</dbReference>
<evidence type="ECO:0000256" key="8">
    <source>
        <dbReference type="ARBA" id="ARBA00022741"/>
    </source>
</evidence>
<keyword evidence="6" id="KW-0381">Hypersensitive response</keyword>
<sequence length="1284" mass="148456">MEVPVVEFVKKYQKMNEHMLDHLDSENIDLVYENFNSIFMALIAQLEWSETNLYATSLSDMQSQIILLKERCKFLKTFFRGMLKWCIEEEGEMENTSLVDILKGIESYFVCAIERILSCPTSSLNKYDDSTISRLKQIIIDDLSMEPRIAKAYLLVFTSTPYSSPPTHFMNIISEEESVVEFIDQVLENFHCATARYRSNIAIGLKEKLSFLRNFFHVTKDWINPEKWQVLLICVEMVVEKIACYSYLLFNYKSVRELYVQIEAKSLESEMRTVILKVADSSPDPFTHEVLLGYVDCVKKILTELKYSRGIFFSKDPVKVQLLILQDEMRFLEHLVISYPSKEDGEGEKLLDVRVNVEAVARNIGSFVYQAIEKRNRIMSLENGLGPELTDLVEKVKFIRAQVMDTIFLIDFNRFGWKFPQTDRLGNLKYLINNLKEYLMDCKTHDLIMDWKDQVQIILDDLIMFESFLKKIGDDNIILDYELEDLSIRINNSSYEADYLINSLYARVCPVSYRSVLISDFIERMKLIKTGILEIIEKKSMDKKISEDRNHVVSQSVLPTTDVVIGFEDEMKLLKERLVSDLKELDVVSITGMPGLGKTTLAKKVYEDPLIASHFQLRAWCCVSQEYNKKDMLLDILSSVLELNHLIRRKSAEDLSVILHKQLTGRRYLILVDDVWNIEAWDDLRTSFPNNNIGSRIMLTSRIKVIGLQTIYHTNPLELRFLTNEESWDLLKAKVFRNKPCPLDFLHVGKKIAGKCKGLPLGVVVVAGLLLKSAEEELGFWKQVEENLSSHIASDSQGHLMHVLELSYKFLPNYLRPLFLYLGAFPEDKEISAENLIWLWISEGFIQKSELMTLEAQARTHLMDLIDRSLIMVAERSYNGNVKTCQVHDLLHEFCLGTAKKDSFLQQIHVYDESVVPDPIISQWRLSMCLKRTDLHAPSPSITTPRHSFLFFNMNKKIPLWNDVVKSVFCMSKLLRVLHLESTTIDDELNSDLMMMVHLRYVSVRAGWESIPSSIFSFWKLETLIIKGVRGELTVPAVIWTMVKLRHLHINDRARFEYDDDDDASKLENLGTLSTPAIYRGHEKKLIRRLPNLRKLRCIFFDPRGDWNNNSQFPNLKPFDQLESLKLSYHDVERSSSTLSLPLSLKKLTLSKFSLQWDAISTIVEKLPNLEVLKLCFGSVVGEVWNMGDVEFPNLKFLKLQSLNIKTWSASPENLPALEKLVLERCKQLKEIPDSLGEFYSLEKIELLWCNSSAAKSAKQIQDDQKDAGNELLKVHVYPPDLDL</sequence>
<dbReference type="InterPro" id="IPR036388">
    <property type="entry name" value="WH-like_DNA-bd_sf"/>
</dbReference>
<dbReference type="InterPro" id="IPR042197">
    <property type="entry name" value="Apaf_helical"/>
</dbReference>
<comment type="caution">
    <text evidence="14">The sequence shown here is derived from an EMBL/GenBank/DDBJ whole genome shotgun (WGS) entry which is preliminary data.</text>
</comment>
<comment type="subcellular location">
    <subcellularLocation>
        <location evidence="2">Cytoplasm</location>
    </subcellularLocation>
</comment>
<reference evidence="14 15" key="1">
    <citation type="journal article" date="2023" name="bioRxiv">
        <title>Genome report: Whole genome sequence and annotation of Penstemon davidsonii.</title>
        <authorList>
            <person name="Ostevik K.L."/>
            <person name="Alabady M."/>
            <person name="Zhang M."/>
            <person name="Rausher M.D."/>
        </authorList>
    </citation>
    <scope>NUCLEOTIDE SEQUENCE [LARGE SCALE GENOMIC DNA]</scope>
    <source>
        <strain evidence="14">DNT005</strain>
        <tissue evidence="14">Whole leaf</tissue>
    </source>
</reference>
<keyword evidence="10" id="KW-0067">ATP-binding</keyword>
<organism evidence="14 15">
    <name type="scientific">Penstemon davidsonii</name>
    <dbReference type="NCBI Taxonomy" id="160366"/>
    <lineage>
        <taxon>Eukaryota</taxon>
        <taxon>Viridiplantae</taxon>
        <taxon>Streptophyta</taxon>
        <taxon>Embryophyta</taxon>
        <taxon>Tracheophyta</taxon>
        <taxon>Spermatophyta</taxon>
        <taxon>Magnoliopsida</taxon>
        <taxon>eudicotyledons</taxon>
        <taxon>Gunneridae</taxon>
        <taxon>Pentapetalae</taxon>
        <taxon>asterids</taxon>
        <taxon>lamiids</taxon>
        <taxon>Lamiales</taxon>
        <taxon>Plantaginaceae</taxon>
        <taxon>Cheloneae</taxon>
        <taxon>Penstemon</taxon>
    </lineage>
</organism>
<keyword evidence="8" id="KW-0547">Nucleotide-binding</keyword>
<keyword evidence="9" id="KW-0611">Plant defense</keyword>
<evidence type="ECO:0000259" key="11">
    <source>
        <dbReference type="Pfam" id="PF00931"/>
    </source>
</evidence>
<accession>A0ABR0DHY6</accession>
<evidence type="ECO:0000256" key="1">
    <source>
        <dbReference type="ARBA" id="ARBA00002074"/>
    </source>
</evidence>
<dbReference type="InterPro" id="IPR055414">
    <property type="entry name" value="LRR_R13L4/SHOC2-like"/>
</dbReference>
<evidence type="ECO:0000256" key="3">
    <source>
        <dbReference type="ARBA" id="ARBA00008894"/>
    </source>
</evidence>
<evidence type="ECO:0000256" key="7">
    <source>
        <dbReference type="ARBA" id="ARBA00022737"/>
    </source>
</evidence>
<dbReference type="Gene3D" id="1.10.8.430">
    <property type="entry name" value="Helical domain of apoptotic protease-activating factors"/>
    <property type="match status" value="1"/>
</dbReference>
<evidence type="ECO:0000256" key="4">
    <source>
        <dbReference type="ARBA" id="ARBA00022490"/>
    </source>
</evidence>
<feature type="domain" description="NB-ARC" evidence="11">
    <location>
        <begin position="568"/>
        <end position="739"/>
    </location>
</feature>
<dbReference type="InterPro" id="IPR032675">
    <property type="entry name" value="LRR_dom_sf"/>
</dbReference>
<keyword evidence="7" id="KW-0677">Repeat</keyword>
<dbReference type="InterPro" id="IPR044974">
    <property type="entry name" value="Disease_R_plants"/>
</dbReference>
<dbReference type="Gene3D" id="3.80.10.10">
    <property type="entry name" value="Ribonuclease Inhibitor"/>
    <property type="match status" value="1"/>
</dbReference>
<dbReference type="Gene3D" id="3.40.50.300">
    <property type="entry name" value="P-loop containing nucleotide triphosphate hydrolases"/>
    <property type="match status" value="1"/>
</dbReference>
<evidence type="ECO:0000256" key="6">
    <source>
        <dbReference type="ARBA" id="ARBA00022667"/>
    </source>
</evidence>
<evidence type="ECO:0000256" key="5">
    <source>
        <dbReference type="ARBA" id="ARBA00022614"/>
    </source>
</evidence>
<feature type="domain" description="Disease resistance protein winged helix" evidence="12">
    <location>
        <begin position="825"/>
        <end position="894"/>
    </location>
</feature>
<gene>
    <name evidence="14" type="ORF">RD792_004220</name>
</gene>
<evidence type="ECO:0000259" key="13">
    <source>
        <dbReference type="Pfam" id="PF23598"/>
    </source>
</evidence>
<comment type="similarity">
    <text evidence="3">Belongs to the disease resistance NB-LRR family.</text>
</comment>
<evidence type="ECO:0000256" key="2">
    <source>
        <dbReference type="ARBA" id="ARBA00004496"/>
    </source>
</evidence>
<dbReference type="InterPro" id="IPR058922">
    <property type="entry name" value="WHD_DRP"/>
</dbReference>
<dbReference type="SUPFAM" id="SSF52540">
    <property type="entry name" value="P-loop containing nucleoside triphosphate hydrolases"/>
    <property type="match status" value="1"/>
</dbReference>
<dbReference type="Pfam" id="PF23559">
    <property type="entry name" value="WHD_DRP"/>
    <property type="match status" value="1"/>
</dbReference>
<dbReference type="Pfam" id="PF00931">
    <property type="entry name" value="NB-ARC"/>
    <property type="match status" value="1"/>
</dbReference>
<dbReference type="Gene3D" id="1.10.10.10">
    <property type="entry name" value="Winged helix-like DNA-binding domain superfamily/Winged helix DNA-binding domain"/>
    <property type="match status" value="1"/>
</dbReference>
<dbReference type="Proteomes" id="UP001291926">
    <property type="component" value="Unassembled WGS sequence"/>
</dbReference>
<evidence type="ECO:0000313" key="15">
    <source>
        <dbReference type="Proteomes" id="UP001291926"/>
    </source>
</evidence>
<dbReference type="PRINTS" id="PR00364">
    <property type="entry name" value="DISEASERSIST"/>
</dbReference>
<name>A0ABR0DHY6_9LAMI</name>
<evidence type="ECO:0000259" key="12">
    <source>
        <dbReference type="Pfam" id="PF23559"/>
    </source>
</evidence>
<evidence type="ECO:0000256" key="9">
    <source>
        <dbReference type="ARBA" id="ARBA00022821"/>
    </source>
</evidence>
<dbReference type="PANTHER" id="PTHR23155">
    <property type="entry name" value="DISEASE RESISTANCE PROTEIN RP"/>
    <property type="match status" value="1"/>
</dbReference>
<proteinExistence type="inferred from homology"/>
<keyword evidence="4" id="KW-0963">Cytoplasm</keyword>
<evidence type="ECO:0000313" key="14">
    <source>
        <dbReference type="EMBL" id="KAK4488456.1"/>
    </source>
</evidence>
<feature type="domain" description="Disease resistance R13L4/SHOC-2-like LRR" evidence="13">
    <location>
        <begin position="973"/>
        <end position="1177"/>
    </location>
</feature>
<dbReference type="InterPro" id="IPR027417">
    <property type="entry name" value="P-loop_NTPase"/>
</dbReference>
<dbReference type="Pfam" id="PF23598">
    <property type="entry name" value="LRR_14"/>
    <property type="match status" value="1"/>
</dbReference>
<protein>
    <submittedName>
        <fullName evidence="14">Uncharacterized protein</fullName>
    </submittedName>
</protein>
<keyword evidence="15" id="KW-1185">Reference proteome</keyword>
<evidence type="ECO:0000256" key="10">
    <source>
        <dbReference type="ARBA" id="ARBA00022840"/>
    </source>
</evidence>
<dbReference type="SUPFAM" id="SSF52058">
    <property type="entry name" value="L domain-like"/>
    <property type="match status" value="1"/>
</dbReference>
<dbReference type="InterPro" id="IPR002182">
    <property type="entry name" value="NB-ARC"/>
</dbReference>
<dbReference type="EMBL" id="JAYDYQ010001088">
    <property type="protein sequence ID" value="KAK4488456.1"/>
    <property type="molecule type" value="Genomic_DNA"/>
</dbReference>